<evidence type="ECO:0000256" key="5">
    <source>
        <dbReference type="ARBA" id="ARBA00022723"/>
    </source>
</evidence>
<dbReference type="GO" id="GO:0008742">
    <property type="term" value="F:L-ribulose-phosphate 4-epimerase activity"/>
    <property type="evidence" value="ECO:0007669"/>
    <property type="project" value="UniProtKB-UniRule"/>
</dbReference>
<dbReference type="GO" id="GO:0016832">
    <property type="term" value="F:aldehyde-lyase activity"/>
    <property type="evidence" value="ECO:0007669"/>
    <property type="project" value="TreeGrafter"/>
</dbReference>
<evidence type="ECO:0000256" key="4">
    <source>
        <dbReference type="ARBA" id="ARBA00013186"/>
    </source>
</evidence>
<evidence type="ECO:0000256" key="13">
    <source>
        <dbReference type="NCBIfam" id="TIGR00760"/>
    </source>
</evidence>
<dbReference type="EC" id="5.1.3.4" evidence="4 13"/>
<dbReference type="AlphaFoldDB" id="A0A9D1EM81"/>
<dbReference type="SMART" id="SM01007">
    <property type="entry name" value="Aldolase_II"/>
    <property type="match status" value="1"/>
</dbReference>
<dbReference type="SUPFAM" id="SSF53639">
    <property type="entry name" value="AraD/HMP-PK domain-like"/>
    <property type="match status" value="1"/>
</dbReference>
<dbReference type="PANTHER" id="PTHR22789">
    <property type="entry name" value="FUCULOSE PHOSPHATE ALDOLASE"/>
    <property type="match status" value="1"/>
</dbReference>
<organism evidence="15 16">
    <name type="scientific">Candidatus Faeciplasma gallinarum</name>
    <dbReference type="NCBI Taxonomy" id="2840799"/>
    <lineage>
        <taxon>Bacteria</taxon>
        <taxon>Bacillati</taxon>
        <taxon>Bacillota</taxon>
        <taxon>Clostridia</taxon>
        <taxon>Eubacteriales</taxon>
        <taxon>Oscillospiraceae</taxon>
        <taxon>Oscillospiraceae incertae sedis</taxon>
        <taxon>Candidatus Faeciplasma</taxon>
    </lineage>
</organism>
<proteinExistence type="inferred from homology"/>
<keyword evidence="6" id="KW-0862">Zinc</keyword>
<keyword evidence="7" id="KW-0054">Arabinose catabolism</keyword>
<dbReference type="InterPro" id="IPR001303">
    <property type="entry name" value="Aldolase_II/adducin_N"/>
</dbReference>
<comment type="caution">
    <text evidence="15">The sequence shown here is derived from an EMBL/GenBank/DDBJ whole genome shotgun (WGS) entry which is preliminary data.</text>
</comment>
<dbReference type="GO" id="GO:0005829">
    <property type="term" value="C:cytosol"/>
    <property type="evidence" value="ECO:0007669"/>
    <property type="project" value="TreeGrafter"/>
</dbReference>
<reference evidence="15" key="2">
    <citation type="journal article" date="2021" name="PeerJ">
        <title>Extensive microbial diversity within the chicken gut microbiome revealed by metagenomics and culture.</title>
        <authorList>
            <person name="Gilroy R."/>
            <person name="Ravi A."/>
            <person name="Getino M."/>
            <person name="Pursley I."/>
            <person name="Horton D.L."/>
            <person name="Alikhan N.F."/>
            <person name="Baker D."/>
            <person name="Gharbi K."/>
            <person name="Hall N."/>
            <person name="Watson M."/>
            <person name="Adriaenssens E.M."/>
            <person name="Foster-Nyarko E."/>
            <person name="Jarju S."/>
            <person name="Secka A."/>
            <person name="Antonio M."/>
            <person name="Oren A."/>
            <person name="Chaudhuri R.R."/>
            <person name="La Ragione R."/>
            <person name="Hildebrand F."/>
            <person name="Pallen M.J."/>
        </authorList>
    </citation>
    <scope>NUCLEOTIDE SEQUENCE</scope>
    <source>
        <strain evidence="15">CHK157-1446</strain>
    </source>
</reference>
<gene>
    <name evidence="15" type="primary">araD</name>
    <name evidence="15" type="ORF">IAD01_00080</name>
</gene>
<evidence type="ECO:0000256" key="12">
    <source>
        <dbReference type="ARBA" id="ARBA00074961"/>
    </source>
</evidence>
<dbReference type="EMBL" id="DVIR01000002">
    <property type="protein sequence ID" value="HIS23794.1"/>
    <property type="molecule type" value="Genomic_DNA"/>
</dbReference>
<comment type="cofactor">
    <cofactor evidence="2">
        <name>Zn(2+)</name>
        <dbReference type="ChEBI" id="CHEBI:29105"/>
    </cofactor>
</comment>
<evidence type="ECO:0000256" key="6">
    <source>
        <dbReference type="ARBA" id="ARBA00022833"/>
    </source>
</evidence>
<keyword evidence="5" id="KW-0479">Metal-binding</keyword>
<dbReference type="NCBIfam" id="NF006047">
    <property type="entry name" value="PRK08193.1"/>
    <property type="match status" value="1"/>
</dbReference>
<dbReference type="CDD" id="cd00398">
    <property type="entry name" value="Aldolase_II"/>
    <property type="match status" value="1"/>
</dbReference>
<dbReference type="InterPro" id="IPR050197">
    <property type="entry name" value="Aldolase_class_II_sugar_metab"/>
</dbReference>
<comment type="catalytic activity">
    <reaction evidence="1">
        <text>L-ribulose 5-phosphate = D-xylulose 5-phosphate</text>
        <dbReference type="Rhea" id="RHEA:22368"/>
        <dbReference type="ChEBI" id="CHEBI:57737"/>
        <dbReference type="ChEBI" id="CHEBI:58226"/>
        <dbReference type="EC" id="5.1.3.4"/>
    </reaction>
</comment>
<dbReference type="NCBIfam" id="TIGR00760">
    <property type="entry name" value="araD"/>
    <property type="match status" value="1"/>
</dbReference>
<evidence type="ECO:0000256" key="11">
    <source>
        <dbReference type="ARBA" id="ARBA00060520"/>
    </source>
</evidence>
<keyword evidence="8 15" id="KW-0413">Isomerase</keyword>
<evidence type="ECO:0000259" key="14">
    <source>
        <dbReference type="SMART" id="SM01007"/>
    </source>
</evidence>
<evidence type="ECO:0000256" key="1">
    <source>
        <dbReference type="ARBA" id="ARBA00001726"/>
    </source>
</evidence>
<dbReference type="PANTHER" id="PTHR22789:SF8">
    <property type="entry name" value="L-RIBULOSE-5-PHOSPHATE 4-EPIMERASE SGBE"/>
    <property type="match status" value="1"/>
</dbReference>
<evidence type="ECO:0000256" key="10">
    <source>
        <dbReference type="ARBA" id="ARBA00053542"/>
    </source>
</evidence>
<dbReference type="Gene3D" id="3.40.225.10">
    <property type="entry name" value="Class II aldolase/adducin N-terminal domain"/>
    <property type="match status" value="1"/>
</dbReference>
<name>A0A9D1EM81_9FIRM</name>
<accession>A0A9D1EM81</accession>
<evidence type="ECO:0000256" key="2">
    <source>
        <dbReference type="ARBA" id="ARBA00001947"/>
    </source>
</evidence>
<dbReference type="FunFam" id="3.40.225.10:FF:000001">
    <property type="entry name" value="L-ribulose-5-phosphate 4-epimerase UlaF"/>
    <property type="match status" value="1"/>
</dbReference>
<keyword evidence="9" id="KW-0119">Carbohydrate metabolism</keyword>
<dbReference type="Pfam" id="PF00596">
    <property type="entry name" value="Aldolase_II"/>
    <property type="match status" value="1"/>
</dbReference>
<dbReference type="InterPro" id="IPR004661">
    <property type="entry name" value="AraD"/>
</dbReference>
<reference evidence="15" key="1">
    <citation type="submission" date="2020-10" db="EMBL/GenBank/DDBJ databases">
        <authorList>
            <person name="Gilroy R."/>
        </authorList>
    </citation>
    <scope>NUCLEOTIDE SEQUENCE</scope>
    <source>
        <strain evidence="15">CHK157-1446</strain>
    </source>
</reference>
<comment type="pathway">
    <text evidence="11">Carbohydrate degradation; L-arabinose degradation via L-ribulose; D-xylulose 5-phosphate from L-arabinose (bacterial route): step 3/3.</text>
</comment>
<dbReference type="Proteomes" id="UP000823982">
    <property type="component" value="Unassembled WGS sequence"/>
</dbReference>
<evidence type="ECO:0000256" key="9">
    <source>
        <dbReference type="ARBA" id="ARBA00023277"/>
    </source>
</evidence>
<evidence type="ECO:0000256" key="7">
    <source>
        <dbReference type="ARBA" id="ARBA00022935"/>
    </source>
</evidence>
<evidence type="ECO:0000256" key="3">
    <source>
        <dbReference type="ARBA" id="ARBA00010037"/>
    </source>
</evidence>
<dbReference type="GO" id="GO:0019572">
    <property type="term" value="P:L-arabinose catabolic process"/>
    <property type="evidence" value="ECO:0007669"/>
    <property type="project" value="InterPro"/>
</dbReference>
<sequence length="230" mass="25497">MEKLKKEVYEANMLLPKYGLITFTWGNVSGIDREKGLIVIKPSGVEYDVMKPEDMVVVDLNGKVVEGDLNPSSDTPTHIEFYKAFPNIGGVTHTHSTCATSFAQAGRGVPALGTTHGDYFYGEIPCTRKMTPQEIATEYEKNTGLVIIETFKDKDPDAIPAVLVHSHGPFTWGKDAVDSVHHSVILEECAKMALNAYALNPSLEPMQQELLDKHYLRKHGANAYYGQKKK</sequence>
<protein>
    <recommendedName>
        <fullName evidence="12 13">L-ribulose-5-phosphate 4-epimerase</fullName>
        <ecNumber evidence="4 13">5.1.3.4</ecNumber>
    </recommendedName>
</protein>
<dbReference type="GO" id="GO:0008270">
    <property type="term" value="F:zinc ion binding"/>
    <property type="evidence" value="ECO:0007669"/>
    <property type="project" value="InterPro"/>
</dbReference>
<dbReference type="InterPro" id="IPR036409">
    <property type="entry name" value="Aldolase_II/adducin_N_sf"/>
</dbReference>
<evidence type="ECO:0000313" key="15">
    <source>
        <dbReference type="EMBL" id="HIS23794.1"/>
    </source>
</evidence>
<feature type="domain" description="Class II aldolase/adducin N-terminal" evidence="14">
    <location>
        <begin position="6"/>
        <end position="194"/>
    </location>
</feature>
<evidence type="ECO:0000313" key="16">
    <source>
        <dbReference type="Proteomes" id="UP000823982"/>
    </source>
</evidence>
<comment type="function">
    <text evidence="10">Involved in the degradation of L-arabinose. Catalyzes the interconversion of L-ribulose 5-phosphate (LRu5P) and D-xylulose 5-phosphate (D-Xu5P) via a retroaldol/aldol mechanism (carbon-carbon bond cleavage analogous to a class II aldolase reaction).</text>
</comment>
<comment type="similarity">
    <text evidence="3">Belongs to the aldolase class II family. AraD/FucA subfamily.</text>
</comment>
<evidence type="ECO:0000256" key="8">
    <source>
        <dbReference type="ARBA" id="ARBA00023235"/>
    </source>
</evidence>
<dbReference type="NCBIfam" id="NF009003">
    <property type="entry name" value="PRK12348.1"/>
    <property type="match status" value="1"/>
</dbReference>